<dbReference type="Pfam" id="PF14329">
    <property type="entry name" value="DUF4386"/>
    <property type="match status" value="1"/>
</dbReference>
<dbReference type="EMBL" id="JAASRO010000001">
    <property type="protein sequence ID" value="NIK54336.1"/>
    <property type="molecule type" value="Genomic_DNA"/>
</dbReference>
<keyword evidence="1" id="KW-0472">Membrane</keyword>
<keyword evidence="1" id="KW-0812">Transmembrane</keyword>
<comment type="caution">
    <text evidence="2">The sequence shown here is derived from an EMBL/GenBank/DDBJ whole genome shotgun (WGS) entry which is preliminary data.</text>
</comment>
<proteinExistence type="predicted"/>
<evidence type="ECO:0008006" key="4">
    <source>
        <dbReference type="Google" id="ProtNLM"/>
    </source>
</evidence>
<dbReference type="Proteomes" id="UP000555407">
    <property type="component" value="Unassembled WGS sequence"/>
</dbReference>
<keyword evidence="1" id="KW-1133">Transmembrane helix</keyword>
<accession>A0A7X5ZXU9</accession>
<protein>
    <recommendedName>
        <fullName evidence="4">DUF4386 domain-containing protein</fullName>
    </recommendedName>
</protein>
<sequence length="230" mass="24430">MSAVTVAGVLLIALPVAFNVAFGALAATFDYPDILRRPTHEVLARFREGGTKLLLWWWIFALTAAALAPLAVLVALALADAGDALRVVGGVVGALAALVQILGLIRWPFLVPYLARVDADPESSPTRREAVDVVFQSFNRYLGVAVGEHLGYLLTGAWTVLVGIAFIQTALAPSWLGIPAIVIGAVLVLCSLEFVGPAERHGWKLAATLTPITYIAWSLWLIAAGITLLV</sequence>
<evidence type="ECO:0000313" key="2">
    <source>
        <dbReference type="EMBL" id="NIK54336.1"/>
    </source>
</evidence>
<feature type="transmembrane region" description="Helical" evidence="1">
    <location>
        <begin position="174"/>
        <end position="196"/>
    </location>
</feature>
<keyword evidence="3" id="KW-1185">Reference proteome</keyword>
<dbReference type="RefSeq" id="WP_167203169.1">
    <property type="nucleotide sequence ID" value="NZ_JAASRO010000001.1"/>
</dbReference>
<feature type="transmembrane region" description="Helical" evidence="1">
    <location>
        <begin position="85"/>
        <end position="105"/>
    </location>
</feature>
<evidence type="ECO:0000313" key="3">
    <source>
        <dbReference type="Proteomes" id="UP000555407"/>
    </source>
</evidence>
<name>A0A7X5ZXU9_9ACTN</name>
<feature type="transmembrane region" description="Helical" evidence="1">
    <location>
        <begin position="149"/>
        <end position="167"/>
    </location>
</feature>
<feature type="transmembrane region" description="Helical" evidence="1">
    <location>
        <begin position="55"/>
        <end position="78"/>
    </location>
</feature>
<dbReference type="AlphaFoldDB" id="A0A7X5ZXU9"/>
<feature type="transmembrane region" description="Helical" evidence="1">
    <location>
        <begin position="208"/>
        <end position="229"/>
    </location>
</feature>
<dbReference type="InterPro" id="IPR025495">
    <property type="entry name" value="DUF4386"/>
</dbReference>
<evidence type="ECO:0000256" key="1">
    <source>
        <dbReference type="SAM" id="Phobius"/>
    </source>
</evidence>
<gene>
    <name evidence="2" type="ORF">BJY22_000053</name>
</gene>
<reference evidence="2 3" key="1">
    <citation type="submission" date="2020-03" db="EMBL/GenBank/DDBJ databases">
        <title>Sequencing the genomes of 1000 actinobacteria strains.</title>
        <authorList>
            <person name="Klenk H.-P."/>
        </authorList>
    </citation>
    <scope>NUCLEOTIDE SEQUENCE [LARGE SCALE GENOMIC DNA]</scope>
    <source>
        <strain evidence="2 3">DSM 45490</strain>
    </source>
</reference>
<organism evidence="2 3">
    <name type="scientific">Kribbella shirazensis</name>
    <dbReference type="NCBI Taxonomy" id="1105143"/>
    <lineage>
        <taxon>Bacteria</taxon>
        <taxon>Bacillati</taxon>
        <taxon>Actinomycetota</taxon>
        <taxon>Actinomycetes</taxon>
        <taxon>Propionibacteriales</taxon>
        <taxon>Kribbellaceae</taxon>
        <taxon>Kribbella</taxon>
    </lineage>
</organism>